<keyword evidence="8 15" id="KW-0285">Flavoprotein</keyword>
<dbReference type="InterPro" id="IPR012132">
    <property type="entry name" value="GMC_OxRdtase"/>
</dbReference>
<evidence type="ECO:0000256" key="1">
    <source>
        <dbReference type="ARBA" id="ARBA00001974"/>
    </source>
</evidence>
<dbReference type="PANTHER" id="PTHR11552">
    <property type="entry name" value="GLUCOSE-METHANOL-CHOLINE GMC OXIDOREDUCTASE"/>
    <property type="match status" value="1"/>
</dbReference>
<keyword evidence="16" id="KW-0732">Signal</keyword>
<dbReference type="STRING" id="573508.A0A1E3BPV4"/>
<dbReference type="EC" id="1.1.3.4" evidence="12"/>
<dbReference type="SUPFAM" id="SSF54373">
    <property type="entry name" value="FAD-linked reductases, C-terminal domain"/>
    <property type="match status" value="1"/>
</dbReference>
<keyword evidence="7" id="KW-0272">Extracellular matrix</keyword>
<comment type="cofactor">
    <cofactor evidence="1 14">
        <name>FAD</name>
        <dbReference type="ChEBI" id="CHEBI:57692"/>
    </cofactor>
</comment>
<feature type="active site" description="Proton acceptor" evidence="13">
    <location>
        <position position="582"/>
    </location>
</feature>
<feature type="signal peptide" evidence="16">
    <location>
        <begin position="1"/>
        <end position="16"/>
    </location>
</feature>
<keyword evidence="20" id="KW-1185">Reference proteome</keyword>
<dbReference type="EMBL" id="JXNT01000001">
    <property type="protein sequence ID" value="ODM22416.1"/>
    <property type="molecule type" value="Genomic_DNA"/>
</dbReference>
<protein>
    <recommendedName>
        <fullName evidence="12">glucose oxidase</fullName>
        <ecNumber evidence="12">1.1.3.4</ecNumber>
    </recommendedName>
</protein>
<evidence type="ECO:0000313" key="20">
    <source>
        <dbReference type="Proteomes" id="UP000094569"/>
    </source>
</evidence>
<sequence length="607" mass="66563">MKFAFVEAALLSVALAQTTHKHAPIDIQSSLLHDPREVADKQFDYIIAGGGLTGLTAASRLTENPNISVLVVEGGYYESNRGPIIEDVNTYGDIFDSSVDYAYQTTPQAANNLSGIVRSGKGLGGSTLINGASWTRPHKSQIDSWESVFGNDGWNWENLTFYMHQAEAARPPNPAEVTTGHFFDPSCHGLNGAVHTGTRNTGEKFSPMIKALMDTVKPQGVPTRHDFCCGDPHGVSMILNSVNAEQIRSDAAREWLLPNYRRHNLKLLTGQLVGKVLFNETNTGPKAVGVEYGVQKQFTFKAYAKHEVLLAAGSAVSPLILEWSGIGLKSVLDTVGIRQIVDLPVGLNLQDQTTTTVRSAITASGAGQGQAVYFATFNETFGDLASVGIDLLNMKLQQWAEETVAAGGFHNVTALMSQYENYRDWLINKNIAYVELFLDTSGKIHFDIWDLIPFTRGYVHILDADPYLGRRAYNPRYYQNELDVLAQAAATQLARNLSNSGEMKQYFAGEQVPGFNLPYNAAVQDWSAYVQQTFRPNYHGISTCSMMPKEMGGVVDSAARVYGVQGLRVIDGSIPPAQMSSHVMTVFYGMALKISDFILEDYLAQQS</sequence>
<dbReference type="VEuPathDB" id="FungiDB:SI65_00004"/>
<evidence type="ECO:0000256" key="11">
    <source>
        <dbReference type="ARBA" id="ARBA00049435"/>
    </source>
</evidence>
<keyword evidence="9 14" id="KW-0274">FAD</keyword>
<gene>
    <name evidence="19" type="ORF">SI65_00004</name>
</gene>
<evidence type="ECO:0000256" key="14">
    <source>
        <dbReference type="PIRSR" id="PIRSR000137-2"/>
    </source>
</evidence>
<evidence type="ECO:0000256" key="6">
    <source>
        <dbReference type="ARBA" id="ARBA00022512"/>
    </source>
</evidence>
<feature type="domain" description="Glucose-methanol-choline oxidoreductase N-terminal" evidence="17">
    <location>
        <begin position="120"/>
        <end position="143"/>
    </location>
</feature>
<evidence type="ECO:0000259" key="17">
    <source>
        <dbReference type="PROSITE" id="PS00623"/>
    </source>
</evidence>
<dbReference type="AlphaFoldDB" id="A0A1E3BPV4"/>
<keyword evidence="10" id="KW-0560">Oxidoreductase</keyword>
<dbReference type="InterPro" id="IPR007867">
    <property type="entry name" value="GMC_OxRtase_C"/>
</dbReference>
<feature type="active site" description="Proton donor" evidence="13">
    <location>
        <position position="539"/>
    </location>
</feature>
<name>A0A1E3BPV4_ASPCR</name>
<evidence type="ECO:0000256" key="3">
    <source>
        <dbReference type="ARBA" id="ARBA00004498"/>
    </source>
</evidence>
<evidence type="ECO:0000256" key="12">
    <source>
        <dbReference type="ARBA" id="ARBA00049722"/>
    </source>
</evidence>
<dbReference type="GO" id="GO:0046562">
    <property type="term" value="F:beta-D-glucose oxidase activity"/>
    <property type="evidence" value="ECO:0007669"/>
    <property type="project" value="UniProtKB-EC"/>
</dbReference>
<dbReference type="GO" id="GO:0050660">
    <property type="term" value="F:flavin adenine dinucleotide binding"/>
    <property type="evidence" value="ECO:0007669"/>
    <property type="project" value="InterPro"/>
</dbReference>
<comment type="catalytic activity">
    <reaction evidence="11">
        <text>beta-D-glucose + O2 = D-glucono-1,5-lactone + H2O2</text>
        <dbReference type="Rhea" id="RHEA:11428"/>
        <dbReference type="ChEBI" id="CHEBI:15379"/>
        <dbReference type="ChEBI" id="CHEBI:15903"/>
        <dbReference type="ChEBI" id="CHEBI:16217"/>
        <dbReference type="ChEBI" id="CHEBI:16240"/>
        <dbReference type="EC" id="1.1.3.4"/>
    </reaction>
    <physiologicalReaction direction="left-to-right" evidence="11">
        <dbReference type="Rhea" id="RHEA:11429"/>
    </physiologicalReaction>
</comment>
<dbReference type="Gene3D" id="3.30.560.10">
    <property type="entry name" value="Glucose Oxidase, domain 3"/>
    <property type="match status" value="1"/>
</dbReference>
<organism evidence="19 20">
    <name type="scientific">Aspergillus cristatus</name>
    <name type="common">Chinese Fuzhuan brick tea-fermentation fungus</name>
    <name type="synonym">Eurotium cristatum</name>
    <dbReference type="NCBI Taxonomy" id="573508"/>
    <lineage>
        <taxon>Eukaryota</taxon>
        <taxon>Fungi</taxon>
        <taxon>Dikarya</taxon>
        <taxon>Ascomycota</taxon>
        <taxon>Pezizomycotina</taxon>
        <taxon>Eurotiomycetes</taxon>
        <taxon>Eurotiomycetidae</taxon>
        <taxon>Eurotiales</taxon>
        <taxon>Aspergillaceae</taxon>
        <taxon>Aspergillus</taxon>
        <taxon>Aspergillus subgen. Aspergillus</taxon>
    </lineage>
</organism>
<keyword evidence="7" id="KW-0964">Secreted</keyword>
<dbReference type="SMR" id="A0A1E3BPV4"/>
<evidence type="ECO:0000256" key="5">
    <source>
        <dbReference type="ARBA" id="ARBA00011738"/>
    </source>
</evidence>
<evidence type="ECO:0000256" key="7">
    <source>
        <dbReference type="ARBA" id="ARBA00022530"/>
    </source>
</evidence>
<comment type="caution">
    <text evidence="19">The sequence shown here is derived from an EMBL/GenBank/DDBJ whole genome shotgun (WGS) entry which is preliminary data.</text>
</comment>
<dbReference type="Pfam" id="PF00732">
    <property type="entry name" value="GMC_oxred_N"/>
    <property type="match status" value="1"/>
</dbReference>
<feature type="chain" id="PRO_5009123842" description="glucose oxidase" evidence="16">
    <location>
        <begin position="17"/>
        <end position="607"/>
    </location>
</feature>
<dbReference type="OrthoDB" id="269227at2759"/>
<dbReference type="SUPFAM" id="SSF51905">
    <property type="entry name" value="FAD/NAD(P)-binding domain"/>
    <property type="match status" value="1"/>
</dbReference>
<feature type="binding site" evidence="14">
    <location>
        <position position="273"/>
    </location>
    <ligand>
        <name>FAD</name>
        <dbReference type="ChEBI" id="CHEBI:57692"/>
    </ligand>
</feature>
<evidence type="ECO:0000256" key="10">
    <source>
        <dbReference type="ARBA" id="ARBA00023002"/>
    </source>
</evidence>
<evidence type="ECO:0000256" key="4">
    <source>
        <dbReference type="ARBA" id="ARBA00010790"/>
    </source>
</evidence>
<feature type="binding site" evidence="14">
    <location>
        <position position="572"/>
    </location>
    <ligand>
        <name>FAD</name>
        <dbReference type="ChEBI" id="CHEBI:57692"/>
    </ligand>
</feature>
<feature type="domain" description="Glucose-methanol-choline oxidoreductase N-terminal" evidence="18">
    <location>
        <begin position="313"/>
        <end position="327"/>
    </location>
</feature>
<keyword evidence="6" id="KW-0134">Cell wall</keyword>
<proteinExistence type="inferred from homology"/>
<dbReference type="PROSITE" id="PS00623">
    <property type="entry name" value="GMC_OXRED_1"/>
    <property type="match status" value="1"/>
</dbReference>
<dbReference type="Gene3D" id="3.50.50.60">
    <property type="entry name" value="FAD/NAD(P)-binding domain"/>
    <property type="match status" value="1"/>
</dbReference>
<evidence type="ECO:0000256" key="16">
    <source>
        <dbReference type="SAM" id="SignalP"/>
    </source>
</evidence>
<evidence type="ECO:0000256" key="2">
    <source>
        <dbReference type="ARBA" id="ARBA00004191"/>
    </source>
</evidence>
<dbReference type="PIRSF" id="PIRSF000137">
    <property type="entry name" value="Alcohol_oxidase"/>
    <property type="match status" value="1"/>
</dbReference>
<dbReference type="InterPro" id="IPR027424">
    <property type="entry name" value="Glucose_Oxidase_domain_2"/>
</dbReference>
<dbReference type="PANTHER" id="PTHR11552:SF201">
    <property type="entry name" value="GLUCOSE-METHANOL-CHOLINE OXIDOREDUCTASE N-TERMINAL DOMAIN-CONTAINING PROTEIN"/>
    <property type="match status" value="1"/>
</dbReference>
<dbReference type="Pfam" id="PF05199">
    <property type="entry name" value="GMC_oxred_C"/>
    <property type="match status" value="1"/>
</dbReference>
<comment type="subcellular location">
    <subcellularLocation>
        <location evidence="2">Secreted</location>
        <location evidence="2">Cell wall</location>
    </subcellularLocation>
    <subcellularLocation>
        <location evidence="3">Secreted</location>
        <location evidence="3">Extracellular space</location>
        <location evidence="3">Extracellular matrix</location>
    </subcellularLocation>
</comment>
<evidence type="ECO:0000256" key="15">
    <source>
        <dbReference type="RuleBase" id="RU003968"/>
    </source>
</evidence>
<accession>A0A1E3BPV4</accession>
<evidence type="ECO:0000256" key="8">
    <source>
        <dbReference type="ARBA" id="ARBA00022630"/>
    </source>
</evidence>
<evidence type="ECO:0000256" key="13">
    <source>
        <dbReference type="PIRSR" id="PIRSR000137-1"/>
    </source>
</evidence>
<dbReference type="InterPro" id="IPR036188">
    <property type="entry name" value="FAD/NAD-bd_sf"/>
</dbReference>
<dbReference type="Proteomes" id="UP000094569">
    <property type="component" value="Unassembled WGS sequence"/>
</dbReference>
<comment type="similarity">
    <text evidence="4 15">Belongs to the GMC oxidoreductase family.</text>
</comment>
<dbReference type="InterPro" id="IPR000172">
    <property type="entry name" value="GMC_OxRdtase_N"/>
</dbReference>
<evidence type="ECO:0000259" key="18">
    <source>
        <dbReference type="PROSITE" id="PS00624"/>
    </source>
</evidence>
<reference evidence="19 20" key="1">
    <citation type="journal article" date="2016" name="BMC Genomics">
        <title>Comparative genomic and transcriptomic analyses of the Fuzhuan brick tea-fermentation fungus Aspergillus cristatus.</title>
        <authorList>
            <person name="Ge Y."/>
            <person name="Wang Y."/>
            <person name="Liu Y."/>
            <person name="Tan Y."/>
            <person name="Ren X."/>
            <person name="Zhang X."/>
            <person name="Hyde K.D."/>
            <person name="Liu Y."/>
            <person name="Liu Z."/>
        </authorList>
    </citation>
    <scope>NUCLEOTIDE SEQUENCE [LARGE SCALE GENOMIC DNA]</scope>
    <source>
        <strain evidence="19 20">GZAAS20.1005</strain>
    </source>
</reference>
<dbReference type="Gene3D" id="4.10.450.10">
    <property type="entry name" value="Glucose Oxidase, domain 2"/>
    <property type="match status" value="1"/>
</dbReference>
<evidence type="ECO:0000256" key="9">
    <source>
        <dbReference type="ARBA" id="ARBA00022827"/>
    </source>
</evidence>
<evidence type="ECO:0000313" key="19">
    <source>
        <dbReference type="EMBL" id="ODM22416.1"/>
    </source>
</evidence>
<dbReference type="PROSITE" id="PS00624">
    <property type="entry name" value="GMC_OXRED_2"/>
    <property type="match status" value="1"/>
</dbReference>
<comment type="subunit">
    <text evidence="5">Homodimer.</text>
</comment>